<evidence type="ECO:0000313" key="2">
    <source>
        <dbReference type="EMBL" id="MBW0483926.1"/>
    </source>
</evidence>
<dbReference type="Proteomes" id="UP000765509">
    <property type="component" value="Unassembled WGS sequence"/>
</dbReference>
<dbReference type="EMBL" id="AVOT02007436">
    <property type="protein sequence ID" value="MBW0483926.1"/>
    <property type="molecule type" value="Genomic_DNA"/>
</dbReference>
<gene>
    <name evidence="2" type="ORF">O181_023641</name>
</gene>
<feature type="region of interest" description="Disordered" evidence="1">
    <location>
        <begin position="88"/>
        <end position="118"/>
    </location>
</feature>
<organism evidence="2 3">
    <name type="scientific">Austropuccinia psidii MF-1</name>
    <dbReference type="NCBI Taxonomy" id="1389203"/>
    <lineage>
        <taxon>Eukaryota</taxon>
        <taxon>Fungi</taxon>
        <taxon>Dikarya</taxon>
        <taxon>Basidiomycota</taxon>
        <taxon>Pucciniomycotina</taxon>
        <taxon>Pucciniomycetes</taxon>
        <taxon>Pucciniales</taxon>
        <taxon>Sphaerophragmiaceae</taxon>
        <taxon>Austropuccinia</taxon>
    </lineage>
</organism>
<evidence type="ECO:0000256" key="1">
    <source>
        <dbReference type="SAM" id="MobiDB-lite"/>
    </source>
</evidence>
<keyword evidence="3" id="KW-1185">Reference proteome</keyword>
<name>A0A9Q3GXV1_9BASI</name>
<dbReference type="AlphaFoldDB" id="A0A9Q3GXV1"/>
<sequence length="118" mass="13404">MEINNQESIISAILDPQFRNLLFEQLGIPQDQAESSMESLKLQYDTLTSTLIQETEMDNQSELEVIASKSNPDDLFINNIPMISMAPSKKAEKKKNSNKLEAYLNNLHPSLEDESKMD</sequence>
<reference evidence="2" key="1">
    <citation type="submission" date="2021-03" db="EMBL/GenBank/DDBJ databases">
        <title>Draft genome sequence of rust myrtle Austropuccinia psidii MF-1, a brazilian biotype.</title>
        <authorList>
            <person name="Quecine M.C."/>
            <person name="Pachon D.M.R."/>
            <person name="Bonatelli M.L."/>
            <person name="Correr F.H."/>
            <person name="Franceschini L.M."/>
            <person name="Leite T.F."/>
            <person name="Margarido G.R.A."/>
            <person name="Almeida C.A."/>
            <person name="Ferrarezi J.A."/>
            <person name="Labate C.A."/>
        </authorList>
    </citation>
    <scope>NUCLEOTIDE SEQUENCE</scope>
    <source>
        <strain evidence="2">MF-1</strain>
    </source>
</reference>
<comment type="caution">
    <text evidence="2">The sequence shown here is derived from an EMBL/GenBank/DDBJ whole genome shotgun (WGS) entry which is preliminary data.</text>
</comment>
<accession>A0A9Q3GXV1</accession>
<protein>
    <submittedName>
        <fullName evidence="2">Uncharacterized protein</fullName>
    </submittedName>
</protein>
<proteinExistence type="predicted"/>
<evidence type="ECO:0000313" key="3">
    <source>
        <dbReference type="Proteomes" id="UP000765509"/>
    </source>
</evidence>